<proteinExistence type="predicted"/>
<dbReference type="Gene3D" id="2.40.50.90">
    <property type="match status" value="1"/>
</dbReference>
<dbReference type="PROSITE" id="PS50830">
    <property type="entry name" value="TNASE_3"/>
    <property type="match status" value="1"/>
</dbReference>
<keyword evidence="3" id="KW-0378">Hydrolase</keyword>
<dbReference type="Pfam" id="PF00565">
    <property type="entry name" value="SNase"/>
    <property type="match status" value="1"/>
</dbReference>
<organism evidence="5">
    <name type="scientific">freshwater metagenome</name>
    <dbReference type="NCBI Taxonomy" id="449393"/>
    <lineage>
        <taxon>unclassified sequences</taxon>
        <taxon>metagenomes</taxon>
        <taxon>ecological metagenomes</taxon>
    </lineage>
</organism>
<sequence>MNSQMIASGVLLAIGLSILSTATGTAAPTVIKVYDGDTITLSTGEKVRLLQIDTPELASGECYSEEARRALISLLKLPGQITLRADPKLDQVDRYGRLLRYVFKGNSNINLKMVEIGAAAPYFYQGQKGKHSSQILKAAENAKSKSLGLWKTCPSAKLTPNNAIKTVAGNISHVSATPPAGANCDPNYAGCIPIFPADIDCTDIKRLGLAPVKVVGTDIHKLDRDGDGLGCDK</sequence>
<reference evidence="5" key="1">
    <citation type="submission" date="2020-05" db="EMBL/GenBank/DDBJ databases">
        <authorList>
            <person name="Chiriac C."/>
            <person name="Salcher M."/>
            <person name="Ghai R."/>
            <person name="Kavagutti S V."/>
        </authorList>
    </citation>
    <scope>NUCLEOTIDE SEQUENCE</scope>
</reference>
<dbReference type="InterPro" id="IPR016071">
    <property type="entry name" value="Staphylococal_nuclease_OB-fold"/>
</dbReference>
<name>A0A6J7KKQ1_9ZZZZ</name>
<evidence type="ECO:0000313" key="6">
    <source>
        <dbReference type="EMBL" id="CAB5076062.1"/>
    </source>
</evidence>
<dbReference type="GO" id="GO:0004519">
    <property type="term" value="F:endonuclease activity"/>
    <property type="evidence" value="ECO:0007669"/>
    <property type="project" value="UniProtKB-KW"/>
</dbReference>
<evidence type="ECO:0000313" key="5">
    <source>
        <dbReference type="EMBL" id="CAB4955069.1"/>
    </source>
</evidence>
<protein>
    <submittedName>
        <fullName evidence="5">Unannotated protein</fullName>
    </submittedName>
</protein>
<dbReference type="GO" id="GO:0016787">
    <property type="term" value="F:hydrolase activity"/>
    <property type="evidence" value="ECO:0007669"/>
    <property type="project" value="UniProtKB-KW"/>
</dbReference>
<dbReference type="EMBL" id="CAFBQY010000019">
    <property type="protein sequence ID" value="CAB5076062.1"/>
    <property type="molecule type" value="Genomic_DNA"/>
</dbReference>
<dbReference type="AlphaFoldDB" id="A0A6J7KKQ1"/>
<gene>
    <name evidence="5" type="ORF">UFOPK3827_00822</name>
    <name evidence="6" type="ORF">UFOPK4404_01397</name>
</gene>
<keyword evidence="2" id="KW-0255">Endonuclease</keyword>
<dbReference type="SMART" id="SM00318">
    <property type="entry name" value="SNc"/>
    <property type="match status" value="1"/>
</dbReference>
<feature type="domain" description="TNase-like" evidence="4">
    <location>
        <begin position="24"/>
        <end position="152"/>
    </location>
</feature>
<dbReference type="PANTHER" id="PTHR12302">
    <property type="entry name" value="EBNA2 BINDING PROTEIN P100"/>
    <property type="match status" value="1"/>
</dbReference>
<accession>A0A6J7KKQ1</accession>
<dbReference type="InterPro" id="IPR035437">
    <property type="entry name" value="SNase_OB-fold_sf"/>
</dbReference>
<dbReference type="EMBL" id="CAFBNM010000006">
    <property type="protein sequence ID" value="CAB4955069.1"/>
    <property type="molecule type" value="Genomic_DNA"/>
</dbReference>
<dbReference type="PANTHER" id="PTHR12302:SF3">
    <property type="entry name" value="SERINE_THREONINE-PROTEIN KINASE 31"/>
    <property type="match status" value="1"/>
</dbReference>
<evidence type="ECO:0000256" key="3">
    <source>
        <dbReference type="ARBA" id="ARBA00022801"/>
    </source>
</evidence>
<dbReference type="SUPFAM" id="SSF50199">
    <property type="entry name" value="Staphylococcal nuclease"/>
    <property type="match status" value="1"/>
</dbReference>
<evidence type="ECO:0000256" key="2">
    <source>
        <dbReference type="ARBA" id="ARBA00022759"/>
    </source>
</evidence>
<keyword evidence="1" id="KW-0540">Nuclease</keyword>
<evidence type="ECO:0000256" key="1">
    <source>
        <dbReference type="ARBA" id="ARBA00022722"/>
    </source>
</evidence>
<evidence type="ECO:0000259" key="4">
    <source>
        <dbReference type="PROSITE" id="PS50830"/>
    </source>
</evidence>